<protein>
    <recommendedName>
        <fullName evidence="3 7">Dihydrofolate reductase</fullName>
        <ecNumber evidence="3 7">1.5.1.3</ecNumber>
    </recommendedName>
</protein>
<dbReference type="RefSeq" id="WP_248706205.1">
    <property type="nucleotide sequence ID" value="NZ_CAKOET010000003.1"/>
</dbReference>
<keyword evidence="5 7" id="KW-0521">NADP</keyword>
<dbReference type="EMBL" id="CAKOEU010000003">
    <property type="protein sequence ID" value="CAH1854102.1"/>
    <property type="molecule type" value="Genomic_DNA"/>
</dbReference>
<feature type="domain" description="DHFR" evidence="9">
    <location>
        <begin position="3"/>
        <end position="161"/>
    </location>
</feature>
<proteinExistence type="inferred from homology"/>
<dbReference type="CDD" id="cd00209">
    <property type="entry name" value="DHFR"/>
    <property type="match status" value="1"/>
</dbReference>
<sequence length="164" mass="18590">MTEIKMVWAEDEQHAIGKNGQVPWDLPADRALFKKETLDSIMIMGRKTWDSIGRPLPQRQSVVVTQQPNFSTNFSDVIVCHDLADVLKYIKATSGLVTVIGGAQIYKMMMPYATQLVVTRVIGDFAGDTWVEPVDLDVFDLTKSQSEEQNGIEFKIMYYQRKGK</sequence>
<dbReference type="SUPFAM" id="SSF53597">
    <property type="entry name" value="Dihydrofolate reductase-like"/>
    <property type="match status" value="1"/>
</dbReference>
<dbReference type="PROSITE" id="PS00075">
    <property type="entry name" value="DHFR_1"/>
    <property type="match status" value="1"/>
</dbReference>
<dbReference type="PROSITE" id="PS51330">
    <property type="entry name" value="DHFR_2"/>
    <property type="match status" value="1"/>
</dbReference>
<keyword evidence="11" id="KW-1185">Reference proteome</keyword>
<dbReference type="Gene3D" id="3.40.430.10">
    <property type="entry name" value="Dihydrofolate Reductase, subunit A"/>
    <property type="match status" value="1"/>
</dbReference>
<comment type="catalytic activity">
    <reaction evidence="7">
        <text>(6S)-5,6,7,8-tetrahydrofolate + NADP(+) = 7,8-dihydrofolate + NADPH + H(+)</text>
        <dbReference type="Rhea" id="RHEA:15009"/>
        <dbReference type="ChEBI" id="CHEBI:15378"/>
        <dbReference type="ChEBI" id="CHEBI:57451"/>
        <dbReference type="ChEBI" id="CHEBI:57453"/>
        <dbReference type="ChEBI" id="CHEBI:57783"/>
        <dbReference type="ChEBI" id="CHEBI:58349"/>
        <dbReference type="EC" id="1.5.1.3"/>
    </reaction>
</comment>
<organism evidence="10 11">
    <name type="scientific">Convivina praedatoris</name>
    <dbReference type="NCBI Taxonomy" id="2880963"/>
    <lineage>
        <taxon>Bacteria</taxon>
        <taxon>Bacillati</taxon>
        <taxon>Bacillota</taxon>
        <taxon>Bacilli</taxon>
        <taxon>Lactobacillales</taxon>
        <taxon>Lactobacillaceae</taxon>
        <taxon>Convivina</taxon>
    </lineage>
</organism>
<dbReference type="InterPro" id="IPR024072">
    <property type="entry name" value="DHFR-like_dom_sf"/>
</dbReference>
<evidence type="ECO:0000256" key="8">
    <source>
        <dbReference type="RuleBase" id="RU004474"/>
    </source>
</evidence>
<dbReference type="PANTHER" id="PTHR48069">
    <property type="entry name" value="DIHYDROFOLATE REDUCTASE"/>
    <property type="match status" value="1"/>
</dbReference>
<keyword evidence="6 7" id="KW-0560">Oxidoreductase</keyword>
<evidence type="ECO:0000256" key="2">
    <source>
        <dbReference type="ARBA" id="ARBA00009539"/>
    </source>
</evidence>
<dbReference type="PIRSF" id="PIRSF000194">
    <property type="entry name" value="DHFR"/>
    <property type="match status" value="1"/>
</dbReference>
<dbReference type="PRINTS" id="PR00070">
    <property type="entry name" value="DHFR"/>
</dbReference>
<comment type="similarity">
    <text evidence="2 7 8">Belongs to the dihydrofolate reductase family.</text>
</comment>
<evidence type="ECO:0000256" key="4">
    <source>
        <dbReference type="ARBA" id="ARBA00022563"/>
    </source>
</evidence>
<evidence type="ECO:0000313" key="10">
    <source>
        <dbReference type="EMBL" id="CAH1854102.1"/>
    </source>
</evidence>
<dbReference type="InterPro" id="IPR012259">
    <property type="entry name" value="DHFR"/>
</dbReference>
<name>A0ABN8HBD5_9LACO</name>
<evidence type="ECO:0000256" key="1">
    <source>
        <dbReference type="ARBA" id="ARBA00004903"/>
    </source>
</evidence>
<dbReference type="PANTHER" id="PTHR48069:SF3">
    <property type="entry name" value="DIHYDROFOLATE REDUCTASE"/>
    <property type="match status" value="1"/>
</dbReference>
<evidence type="ECO:0000256" key="6">
    <source>
        <dbReference type="ARBA" id="ARBA00023002"/>
    </source>
</evidence>
<reference evidence="10" key="1">
    <citation type="submission" date="2022-03" db="EMBL/GenBank/DDBJ databases">
        <authorList>
            <person name="Hettiarachchi G."/>
        </authorList>
    </citation>
    <scope>NUCLEOTIDE SEQUENCE</scope>
    <source>
        <strain evidence="10">LMG 32447</strain>
    </source>
</reference>
<keyword evidence="4 7" id="KW-0554">One-carbon metabolism</keyword>
<dbReference type="EC" id="1.5.1.3" evidence="3 7"/>
<dbReference type="GO" id="GO:0004146">
    <property type="term" value="F:dihydrofolate reductase activity"/>
    <property type="evidence" value="ECO:0007669"/>
    <property type="project" value="UniProtKB-EC"/>
</dbReference>
<dbReference type="Proteomes" id="UP000838102">
    <property type="component" value="Unassembled WGS sequence"/>
</dbReference>
<evidence type="ECO:0000259" key="9">
    <source>
        <dbReference type="PROSITE" id="PS51330"/>
    </source>
</evidence>
<evidence type="ECO:0000313" key="11">
    <source>
        <dbReference type="Proteomes" id="UP000838102"/>
    </source>
</evidence>
<comment type="caution">
    <text evidence="10">The sequence shown here is derived from an EMBL/GenBank/DDBJ whole genome shotgun (WGS) entry which is preliminary data.</text>
</comment>
<dbReference type="Pfam" id="PF00186">
    <property type="entry name" value="DHFR_1"/>
    <property type="match status" value="1"/>
</dbReference>
<accession>A0ABN8HBD5</accession>
<evidence type="ECO:0000256" key="5">
    <source>
        <dbReference type="ARBA" id="ARBA00022857"/>
    </source>
</evidence>
<gene>
    <name evidence="10" type="primary">dfrA</name>
    <name evidence="10" type="ORF">LMG032447_00793</name>
</gene>
<dbReference type="InterPro" id="IPR001796">
    <property type="entry name" value="DHFR_dom"/>
</dbReference>
<evidence type="ECO:0000256" key="7">
    <source>
        <dbReference type="PIRNR" id="PIRNR000194"/>
    </source>
</evidence>
<comment type="pathway">
    <text evidence="1 7">Cofactor biosynthesis; tetrahydrofolate biosynthesis; 5,6,7,8-tetrahydrofolate from 7,8-dihydrofolate: step 1/1.</text>
</comment>
<dbReference type="InterPro" id="IPR017925">
    <property type="entry name" value="DHFR_CS"/>
</dbReference>
<evidence type="ECO:0000256" key="3">
    <source>
        <dbReference type="ARBA" id="ARBA00012856"/>
    </source>
</evidence>
<comment type="function">
    <text evidence="7">Key enzyme in folate metabolism. Catalyzes an essential reaction for de novo glycine and purine synthesis, and for DNA precursor synthesis.</text>
</comment>